<evidence type="ECO:0000256" key="1">
    <source>
        <dbReference type="SAM" id="MobiDB-lite"/>
    </source>
</evidence>
<protein>
    <submittedName>
        <fullName evidence="2">Uncharacterized protein</fullName>
    </submittedName>
</protein>
<evidence type="ECO:0000313" key="2">
    <source>
        <dbReference type="EMBL" id="CAB3372023.1"/>
    </source>
</evidence>
<name>A0A8S1CKI5_9INSE</name>
<evidence type="ECO:0000313" key="3">
    <source>
        <dbReference type="Proteomes" id="UP000494165"/>
    </source>
</evidence>
<organism evidence="2 3">
    <name type="scientific">Cloeon dipterum</name>
    <dbReference type="NCBI Taxonomy" id="197152"/>
    <lineage>
        <taxon>Eukaryota</taxon>
        <taxon>Metazoa</taxon>
        <taxon>Ecdysozoa</taxon>
        <taxon>Arthropoda</taxon>
        <taxon>Hexapoda</taxon>
        <taxon>Insecta</taxon>
        <taxon>Pterygota</taxon>
        <taxon>Palaeoptera</taxon>
        <taxon>Ephemeroptera</taxon>
        <taxon>Pisciforma</taxon>
        <taxon>Baetidae</taxon>
        <taxon>Cloeon</taxon>
    </lineage>
</organism>
<feature type="compositionally biased region" description="Low complexity" evidence="1">
    <location>
        <begin position="1"/>
        <end position="15"/>
    </location>
</feature>
<feature type="region of interest" description="Disordered" evidence="1">
    <location>
        <begin position="1"/>
        <end position="61"/>
    </location>
</feature>
<proteinExistence type="predicted"/>
<accession>A0A8S1CKI5</accession>
<dbReference type="EMBL" id="CADEPI010000068">
    <property type="protein sequence ID" value="CAB3372023.1"/>
    <property type="molecule type" value="Genomic_DNA"/>
</dbReference>
<dbReference type="Proteomes" id="UP000494165">
    <property type="component" value="Unassembled WGS sequence"/>
</dbReference>
<dbReference type="AlphaFoldDB" id="A0A8S1CKI5"/>
<comment type="caution">
    <text evidence="2">The sequence shown here is derived from an EMBL/GenBank/DDBJ whole genome shotgun (WGS) entry which is preliminary data.</text>
</comment>
<gene>
    <name evidence="2" type="ORF">CLODIP_2_CD06491</name>
</gene>
<keyword evidence="3" id="KW-1185">Reference proteome</keyword>
<reference evidence="2 3" key="1">
    <citation type="submission" date="2020-04" db="EMBL/GenBank/DDBJ databases">
        <authorList>
            <person name="Alioto T."/>
            <person name="Alioto T."/>
            <person name="Gomez Garrido J."/>
        </authorList>
    </citation>
    <scope>NUCLEOTIDE SEQUENCE [LARGE SCALE GENOMIC DNA]</scope>
</reference>
<sequence length="138" mass="15210">MSTTSKPPTTTSIKKVVAPKDTEQQGASPCDKCITCCNGCDGRSSESSSSESSEEKSAPETIQLLRRMVENAKLAELGKMSSPNQYKLVPVYDVVPYPSAFIQPFGRQSRPHPYAPAPNPVNVAYHQPMQHLHLMRNY</sequence>